<proteinExistence type="predicted"/>
<dbReference type="OrthoDB" id="5624654at2"/>
<protein>
    <submittedName>
        <fullName evidence="1">Uncharacterized protein</fullName>
    </submittedName>
</protein>
<reference evidence="1 2" key="1">
    <citation type="submission" date="2018-05" db="EMBL/GenBank/DDBJ databases">
        <title>Leucothrix arctica sp. nov., isolated from Arctic seawater.</title>
        <authorList>
            <person name="Choi A."/>
            <person name="Baek K."/>
        </authorList>
    </citation>
    <scope>NUCLEOTIDE SEQUENCE [LARGE SCALE GENOMIC DNA]</scope>
    <source>
        <strain evidence="1 2">JCM 18388</strain>
    </source>
</reference>
<sequence length="131" mass="15154">MKEITPLLEQYNGLVNVIMNTDYSVKEYQATEKQLASTLKQMKGKLSREHLHNITRITQVLNSETVMVPMAETVSSIESQESFEYLLNQFLECFEDGRNESATAEACYQAMLKLDPQRVQREAIDQHPFFM</sequence>
<dbReference type="EMBL" id="QGKM01000087">
    <property type="protein sequence ID" value="PWQ92490.1"/>
    <property type="molecule type" value="Genomic_DNA"/>
</dbReference>
<evidence type="ECO:0000313" key="1">
    <source>
        <dbReference type="EMBL" id="PWQ92490.1"/>
    </source>
</evidence>
<keyword evidence="2" id="KW-1185">Reference proteome</keyword>
<gene>
    <name evidence="1" type="ORF">DKW60_21080</name>
</gene>
<dbReference type="Proteomes" id="UP000245539">
    <property type="component" value="Unassembled WGS sequence"/>
</dbReference>
<comment type="caution">
    <text evidence="1">The sequence shown here is derived from an EMBL/GenBank/DDBJ whole genome shotgun (WGS) entry which is preliminary data.</text>
</comment>
<dbReference type="RefSeq" id="WP_109839639.1">
    <property type="nucleotide sequence ID" value="NZ_QGKM01000087.1"/>
</dbReference>
<organism evidence="1 2">
    <name type="scientific">Leucothrix pacifica</name>
    <dbReference type="NCBI Taxonomy" id="1247513"/>
    <lineage>
        <taxon>Bacteria</taxon>
        <taxon>Pseudomonadati</taxon>
        <taxon>Pseudomonadota</taxon>
        <taxon>Gammaproteobacteria</taxon>
        <taxon>Thiotrichales</taxon>
        <taxon>Thiotrichaceae</taxon>
        <taxon>Leucothrix</taxon>
    </lineage>
</organism>
<evidence type="ECO:0000313" key="2">
    <source>
        <dbReference type="Proteomes" id="UP000245539"/>
    </source>
</evidence>
<name>A0A317C853_9GAMM</name>
<accession>A0A317C853</accession>
<dbReference type="AlphaFoldDB" id="A0A317C853"/>